<feature type="compositionally biased region" description="Basic and acidic residues" evidence="1">
    <location>
        <begin position="14"/>
        <end position="23"/>
    </location>
</feature>
<dbReference type="PANTHER" id="PTHR40407:SF1">
    <property type="entry name" value="HEPARAN-ALPHA-GLUCOSAMINIDE N-ACETYLTRANSFERASE CATALYTIC DOMAIN-CONTAINING PROTEIN"/>
    <property type="match status" value="1"/>
</dbReference>
<feature type="transmembrane region" description="Helical" evidence="2">
    <location>
        <begin position="526"/>
        <end position="548"/>
    </location>
</feature>
<dbReference type="EMBL" id="LSBH01000009">
    <property type="protein sequence ID" value="OAQ74489.1"/>
    <property type="molecule type" value="Genomic_DNA"/>
</dbReference>
<comment type="caution">
    <text evidence="3">The sequence shown here is derived from an EMBL/GenBank/DDBJ whole genome shotgun (WGS) entry which is preliminary data.</text>
</comment>
<keyword evidence="2" id="KW-0472">Membrane</keyword>
<evidence type="ECO:0000313" key="4">
    <source>
        <dbReference type="Proteomes" id="UP000078240"/>
    </source>
</evidence>
<keyword evidence="2" id="KW-1133">Transmembrane helix</keyword>
<name>A0A179GBF5_PURLI</name>
<reference evidence="3 4" key="1">
    <citation type="submission" date="2016-01" db="EMBL/GenBank/DDBJ databases">
        <title>Biosynthesis of antibiotic leucinostatins and their inhibition on Phytophthora in bio-control Purpureocillium lilacinum.</title>
        <authorList>
            <person name="Wang G."/>
            <person name="Liu Z."/>
            <person name="Lin R."/>
            <person name="Li E."/>
            <person name="Mao Z."/>
            <person name="Ling J."/>
            <person name="Yin W."/>
            <person name="Xie B."/>
        </authorList>
    </citation>
    <scope>NUCLEOTIDE SEQUENCE [LARGE SCALE GENOMIC DNA]</scope>
    <source>
        <strain evidence="3">PLBJ-1</strain>
    </source>
</reference>
<evidence type="ECO:0000256" key="2">
    <source>
        <dbReference type="SAM" id="Phobius"/>
    </source>
</evidence>
<dbReference type="AlphaFoldDB" id="A0A179GBF5"/>
<feature type="transmembrane region" description="Helical" evidence="2">
    <location>
        <begin position="163"/>
        <end position="186"/>
    </location>
</feature>
<dbReference type="PANTHER" id="PTHR40407">
    <property type="entry name" value="MEMBRANE PROTEIN-LIKE PROTEIN"/>
    <property type="match status" value="1"/>
</dbReference>
<keyword evidence="3" id="KW-0687">Ribonucleoprotein</keyword>
<dbReference type="Proteomes" id="UP000078240">
    <property type="component" value="Unassembled WGS sequence"/>
</dbReference>
<dbReference type="GO" id="GO:0016787">
    <property type="term" value="F:hydrolase activity"/>
    <property type="evidence" value="ECO:0007669"/>
    <property type="project" value="UniProtKB-KW"/>
</dbReference>
<feature type="transmembrane region" description="Helical" evidence="2">
    <location>
        <begin position="422"/>
        <end position="441"/>
    </location>
</feature>
<feature type="region of interest" description="Disordered" evidence="1">
    <location>
        <begin position="1"/>
        <end position="110"/>
    </location>
</feature>
<feature type="transmembrane region" description="Helical" evidence="2">
    <location>
        <begin position="230"/>
        <end position="251"/>
    </location>
</feature>
<sequence length="605" mass="65889">MAAPSGPADGAAGPEDRGGRPTIRDSSNGVVVNGDPNDDDAAQQQDSDMQAEPTENGYRYDSFPSYNNRRRRTTDTESHHHHNGAAPSVSHNSGTTPHKAAGAGSSSVTSTRALAPDLLRGLLMIVMALDHNAIALHTWTHGTGRASESDGFPVRRFNFPVAYAVRTLTHLCAPGFTFLLGMGVVYLGRSRRGKLGWSAGRLARYLAVRTAVLTGVTVVFGLVVTGGRVWFLNMVLFALAVDYLLAGLLWLAMDWTEGLVTGVLAGWMKSRAGEADDDEGERRPLLTGETTVAASGEALDSRTARAASISWHIHNAVLLILSLITIWWNIWLSENNGHCQAESSAPFMFTSSSPPFTSTPSSATTTTTAPQNPLLRIWFWPVMDMSGRVMSGFPPLAWLSFAILGLLYGRILVAQPSRPPRALFAGHALVSLLFALVFVLTRLLHIGNLSEGCLQTPAQQHQQRGQNPYLADVPSFFYIVKYPPDVAFWALTMAGNLALLALFGALPVRFARQRLTMLLDFGTTALFFYVAHMLVIFALGMALVALFGHDTGVADPMDPDNSRGIDNLWAYFAVWAAAMLMLWPVCRAYSRFKSTKSADSIWRFF</sequence>
<feature type="compositionally biased region" description="Low complexity" evidence="1">
    <location>
        <begin position="1"/>
        <end position="13"/>
    </location>
</feature>
<gene>
    <name evidence="3" type="ORF">VFPBJ_09784</name>
</gene>
<protein>
    <submittedName>
        <fullName evidence="3">Ribosomal protein/carboxylic ester hydrolase</fullName>
    </submittedName>
</protein>
<organism evidence="3 4">
    <name type="scientific">Purpureocillium lilacinum</name>
    <name type="common">Paecilomyces lilacinus</name>
    <dbReference type="NCBI Taxonomy" id="33203"/>
    <lineage>
        <taxon>Eukaryota</taxon>
        <taxon>Fungi</taxon>
        <taxon>Dikarya</taxon>
        <taxon>Ascomycota</taxon>
        <taxon>Pezizomycotina</taxon>
        <taxon>Sordariomycetes</taxon>
        <taxon>Hypocreomycetidae</taxon>
        <taxon>Hypocreales</taxon>
        <taxon>Ophiocordycipitaceae</taxon>
        <taxon>Purpureocillium</taxon>
    </lineage>
</organism>
<feature type="transmembrane region" description="Helical" evidence="2">
    <location>
        <begin position="486"/>
        <end position="506"/>
    </location>
</feature>
<dbReference type="OrthoDB" id="2505607at2759"/>
<accession>A0A179GBF5</accession>
<proteinExistence type="predicted"/>
<feature type="transmembrane region" description="Helical" evidence="2">
    <location>
        <begin position="206"/>
        <end position="224"/>
    </location>
</feature>
<keyword evidence="3" id="KW-0378">Hydrolase</keyword>
<feature type="transmembrane region" description="Helical" evidence="2">
    <location>
        <begin position="395"/>
        <end position="413"/>
    </location>
</feature>
<evidence type="ECO:0000256" key="1">
    <source>
        <dbReference type="SAM" id="MobiDB-lite"/>
    </source>
</evidence>
<keyword evidence="3" id="KW-0689">Ribosomal protein</keyword>
<keyword evidence="2" id="KW-0812">Transmembrane</keyword>
<feature type="transmembrane region" description="Helical" evidence="2">
    <location>
        <begin position="568"/>
        <end position="586"/>
    </location>
</feature>
<dbReference type="GO" id="GO:0005840">
    <property type="term" value="C:ribosome"/>
    <property type="evidence" value="ECO:0007669"/>
    <property type="project" value="UniProtKB-KW"/>
</dbReference>
<evidence type="ECO:0000313" key="3">
    <source>
        <dbReference type="EMBL" id="OAQ74489.1"/>
    </source>
</evidence>
<feature type="transmembrane region" description="Helical" evidence="2">
    <location>
        <begin position="311"/>
        <end position="330"/>
    </location>
</feature>
<feature type="compositionally biased region" description="Low complexity" evidence="1">
    <location>
        <begin position="42"/>
        <end position="51"/>
    </location>
</feature>